<gene>
    <name evidence="1" type="ORF">DSCOOX_58830</name>
</gene>
<dbReference type="Proteomes" id="UP000422108">
    <property type="component" value="Chromosome"/>
</dbReference>
<organism evidence="1 2">
    <name type="scientific">Desulfosarcina ovata subsp. ovata</name>
    <dbReference type="NCBI Taxonomy" id="2752305"/>
    <lineage>
        <taxon>Bacteria</taxon>
        <taxon>Pseudomonadati</taxon>
        <taxon>Thermodesulfobacteriota</taxon>
        <taxon>Desulfobacteria</taxon>
        <taxon>Desulfobacterales</taxon>
        <taxon>Desulfosarcinaceae</taxon>
        <taxon>Desulfosarcina</taxon>
    </lineage>
</organism>
<proteinExistence type="predicted"/>
<accession>A0A5K8AJ35</accession>
<sequence>MTVGMDMLLADYMRLAPFVNAGTTPVQGKPKCGYPECRLIAGAAVPSPGESACQDESFHVISILFTILIDDTNAVST</sequence>
<evidence type="ECO:0000313" key="1">
    <source>
        <dbReference type="EMBL" id="BBO92703.1"/>
    </source>
</evidence>
<protein>
    <submittedName>
        <fullName evidence="1">Uncharacterized protein</fullName>
    </submittedName>
</protein>
<keyword evidence="2" id="KW-1185">Reference proteome</keyword>
<dbReference type="EMBL" id="AP021879">
    <property type="protein sequence ID" value="BBO92703.1"/>
    <property type="molecule type" value="Genomic_DNA"/>
</dbReference>
<reference evidence="1 2" key="1">
    <citation type="submission" date="2019-11" db="EMBL/GenBank/DDBJ databases">
        <title>Comparative genomics of hydrocarbon-degrading Desulfosarcina strains.</title>
        <authorList>
            <person name="Watanabe M."/>
            <person name="Kojima H."/>
            <person name="Fukui M."/>
        </authorList>
    </citation>
    <scope>NUCLEOTIDE SEQUENCE [LARGE SCALE GENOMIC DNA]</scope>
    <source>
        <strain evidence="2">oXyS1</strain>
    </source>
</reference>
<evidence type="ECO:0000313" key="2">
    <source>
        <dbReference type="Proteomes" id="UP000422108"/>
    </source>
</evidence>
<name>A0A5K8AJ35_9BACT</name>
<dbReference type="AlphaFoldDB" id="A0A5K8AJ35"/>